<comment type="caution">
    <text evidence="6">The sequence shown here is derived from an EMBL/GenBank/DDBJ whole genome shotgun (WGS) entry which is preliminary data.</text>
</comment>
<gene>
    <name evidence="6" type="ORF">P5673_029168</name>
</gene>
<dbReference type="GO" id="GO:0008270">
    <property type="term" value="F:zinc ion binding"/>
    <property type="evidence" value="ECO:0007669"/>
    <property type="project" value="UniProtKB-KW"/>
</dbReference>
<protein>
    <submittedName>
        <fullName evidence="6">MORC family CW-type zinc finger protein 3</fullName>
    </submittedName>
</protein>
<dbReference type="PANTHER" id="PTHR23336">
    <property type="entry name" value="ZINC FINGER CW-TYPE COILED-COIL DOMAIN PROTEIN 3"/>
    <property type="match status" value="1"/>
</dbReference>
<dbReference type="InterPro" id="IPR041006">
    <property type="entry name" value="Morc_S5"/>
</dbReference>
<accession>A0AAD9PWD0</accession>
<evidence type="ECO:0000256" key="2">
    <source>
        <dbReference type="ARBA" id="ARBA00022771"/>
    </source>
</evidence>
<dbReference type="Proteomes" id="UP001249851">
    <property type="component" value="Unassembled WGS sequence"/>
</dbReference>
<reference evidence="6" key="2">
    <citation type="journal article" date="2023" name="Science">
        <title>Genomic signatures of disease resistance in endangered staghorn corals.</title>
        <authorList>
            <person name="Vollmer S.V."/>
            <person name="Selwyn J.D."/>
            <person name="Despard B.A."/>
            <person name="Roesel C.L."/>
        </authorList>
    </citation>
    <scope>NUCLEOTIDE SEQUENCE</scope>
    <source>
        <strain evidence="6">K2</strain>
    </source>
</reference>
<name>A0AAD9PWD0_ACRCE</name>
<feature type="compositionally biased region" description="Basic and acidic residues" evidence="4">
    <location>
        <begin position="184"/>
        <end position="199"/>
    </location>
</feature>
<evidence type="ECO:0000256" key="3">
    <source>
        <dbReference type="ARBA" id="ARBA00022833"/>
    </source>
</evidence>
<dbReference type="GO" id="GO:0005634">
    <property type="term" value="C:nucleus"/>
    <property type="evidence" value="ECO:0007669"/>
    <property type="project" value="TreeGrafter"/>
</dbReference>
<feature type="region of interest" description="Disordered" evidence="4">
    <location>
        <begin position="184"/>
        <end position="214"/>
    </location>
</feature>
<evidence type="ECO:0000313" key="6">
    <source>
        <dbReference type="EMBL" id="KAK2550287.1"/>
    </source>
</evidence>
<dbReference type="GO" id="GO:0016887">
    <property type="term" value="F:ATP hydrolysis activity"/>
    <property type="evidence" value="ECO:0007669"/>
    <property type="project" value="InterPro"/>
</dbReference>
<dbReference type="PROSITE" id="PS51050">
    <property type="entry name" value="ZF_CW"/>
    <property type="match status" value="1"/>
</dbReference>
<dbReference type="InterPro" id="IPR045261">
    <property type="entry name" value="MORC_ATPase"/>
</dbReference>
<dbReference type="AlphaFoldDB" id="A0AAD9PWD0"/>
<evidence type="ECO:0000259" key="5">
    <source>
        <dbReference type="PROSITE" id="PS51050"/>
    </source>
</evidence>
<feature type="region of interest" description="Disordered" evidence="4">
    <location>
        <begin position="257"/>
        <end position="302"/>
    </location>
</feature>
<feature type="compositionally biased region" description="Basic and acidic residues" evidence="4">
    <location>
        <begin position="273"/>
        <end position="302"/>
    </location>
</feature>
<dbReference type="Pfam" id="PF07496">
    <property type="entry name" value="zf-CW"/>
    <property type="match status" value="1"/>
</dbReference>
<dbReference type="Pfam" id="PF17942">
    <property type="entry name" value="Morc6_S5"/>
    <property type="match status" value="1"/>
</dbReference>
<reference evidence="6" key="1">
    <citation type="journal article" date="2023" name="G3 (Bethesda)">
        <title>Whole genome assembly and annotation of the endangered Caribbean coral Acropora cervicornis.</title>
        <authorList>
            <person name="Selwyn J.D."/>
            <person name="Vollmer S.V."/>
        </authorList>
    </citation>
    <scope>NUCLEOTIDE SEQUENCE</scope>
    <source>
        <strain evidence="6">K2</strain>
    </source>
</reference>
<dbReference type="PANTHER" id="PTHR23336:SF76">
    <property type="entry name" value="MORC S5 DOMAIN-CONTAINING PROTEIN"/>
    <property type="match status" value="1"/>
</dbReference>
<feature type="region of interest" description="Disordered" evidence="4">
    <location>
        <begin position="653"/>
        <end position="679"/>
    </location>
</feature>
<organism evidence="6 7">
    <name type="scientific">Acropora cervicornis</name>
    <name type="common">Staghorn coral</name>
    <dbReference type="NCBI Taxonomy" id="6130"/>
    <lineage>
        <taxon>Eukaryota</taxon>
        <taxon>Metazoa</taxon>
        <taxon>Cnidaria</taxon>
        <taxon>Anthozoa</taxon>
        <taxon>Hexacorallia</taxon>
        <taxon>Scleractinia</taxon>
        <taxon>Astrocoeniina</taxon>
        <taxon>Acroporidae</taxon>
        <taxon>Acropora</taxon>
    </lineage>
</organism>
<feature type="domain" description="CW-type" evidence="5">
    <location>
        <begin position="207"/>
        <end position="261"/>
    </location>
</feature>
<sequence length="774" mass="87109">MSDITPKSDKEKALKDILTYSIFRRKEELLAEFATIQNPSGTRIIIFNVRTTPDGKPEFDFSIDDDIRIPKDTDVAITKLKRQERQNHIPESDYSLRVNKAVKITFGFSQNRNHYGIMMYHRNRLIKPYVRVGYQLRANNLGVGVVGVIECDFLQPTHNKQDFDYTKAYRACIAALGNKLNDYWNEKKGPQRANSKEPIPEPVEVQQGPDQSWVQCDKPDCLKWRKLPDGTDLEKLPDKWYCQDSPYPHMRSCDIPEEKEDEIEQPYVKTQKKRLEKEMEDRKRKEKEAKQNQEEEAKRLEQQRKELEKKEVELDRLKKQLSEMQSTSESAILQSIEANSTRQQQAIQQVVTQPPSASRSAAGVPVTQSSNLTRNVLATSSNTIKNGPLILPSSNSNQQPTVKVVKVFSSVPAQSHTQAVSGKPLVQIVPNPQGHIARPNHVVADLITPKVVSVQSLQSASVASGVTSQTPQKKVTVQNLVLQSGHKIHLQTPVSQVGSPVSNRSPQYQVKSVTVQAAQAQQQIQSASNAGVASMISQNQLPSQQTNSPLKSQPLSTIYKPLESLQEVNRQTTQAIVVSPVSAVLPEAADTVETSPSEFRNQVTVNIKQEPQRTASSSTDSNIQTTQVHYGAEAAASSTPQPIKIKTEKIDRPQVNGIKRPHEEDSDVIEQPPKHKPRQEREVIIIDDPPSPTIKKNFTPQIRHELDLKDVDNDLITTLRKLSPEEQWIWLAESAQQLRCLRDDVCKLLRILVPEIELGERAEILDNTTVDDLL</sequence>
<evidence type="ECO:0000313" key="7">
    <source>
        <dbReference type="Proteomes" id="UP001249851"/>
    </source>
</evidence>
<dbReference type="EMBL" id="JARQWQ010000113">
    <property type="protein sequence ID" value="KAK2550287.1"/>
    <property type="molecule type" value="Genomic_DNA"/>
</dbReference>
<proteinExistence type="predicted"/>
<evidence type="ECO:0000256" key="1">
    <source>
        <dbReference type="ARBA" id="ARBA00022723"/>
    </source>
</evidence>
<evidence type="ECO:0000256" key="4">
    <source>
        <dbReference type="SAM" id="MobiDB-lite"/>
    </source>
</evidence>
<keyword evidence="7" id="KW-1185">Reference proteome</keyword>
<dbReference type="InterPro" id="IPR011124">
    <property type="entry name" value="Znf_CW"/>
</dbReference>
<dbReference type="Gene3D" id="3.30.40.100">
    <property type="match status" value="1"/>
</dbReference>
<keyword evidence="2" id="KW-0863">Zinc-finger</keyword>
<keyword evidence="1" id="KW-0479">Metal-binding</keyword>
<keyword evidence="3" id="KW-0862">Zinc</keyword>